<comment type="caution">
    <text evidence="6">The sequence shown here is derived from an EMBL/GenBank/DDBJ whole genome shotgun (WGS) entry which is preliminary data.</text>
</comment>
<keyword evidence="2 4" id="KW-0689">Ribosomal protein</keyword>
<dbReference type="PROSITE" id="PS01199">
    <property type="entry name" value="RIBOSOMAL_L1"/>
    <property type="match status" value="1"/>
</dbReference>
<comment type="similarity">
    <text evidence="1 4">Belongs to the universal ribosomal protein uL1 family.</text>
</comment>
<organism evidence="6 7">
    <name type="scientific">Dentipellis fragilis</name>
    <dbReference type="NCBI Taxonomy" id="205917"/>
    <lineage>
        <taxon>Eukaryota</taxon>
        <taxon>Fungi</taxon>
        <taxon>Dikarya</taxon>
        <taxon>Basidiomycota</taxon>
        <taxon>Agaricomycotina</taxon>
        <taxon>Agaricomycetes</taxon>
        <taxon>Russulales</taxon>
        <taxon>Hericiaceae</taxon>
        <taxon>Dentipellis</taxon>
    </lineage>
</organism>
<feature type="region of interest" description="Disordered" evidence="5">
    <location>
        <begin position="247"/>
        <end position="266"/>
    </location>
</feature>
<evidence type="ECO:0000256" key="5">
    <source>
        <dbReference type="SAM" id="MobiDB-lite"/>
    </source>
</evidence>
<evidence type="ECO:0000256" key="4">
    <source>
        <dbReference type="RuleBase" id="RU000659"/>
    </source>
</evidence>
<dbReference type="Gene3D" id="3.30.190.20">
    <property type="match status" value="1"/>
</dbReference>
<name>A0A4Y9ZDC7_9AGAM</name>
<dbReference type="CDD" id="cd00403">
    <property type="entry name" value="Ribosomal_L1"/>
    <property type="match status" value="1"/>
</dbReference>
<dbReference type="STRING" id="205917.A0A4Y9ZDC7"/>
<dbReference type="Proteomes" id="UP000298327">
    <property type="component" value="Unassembled WGS sequence"/>
</dbReference>
<evidence type="ECO:0000313" key="7">
    <source>
        <dbReference type="Proteomes" id="UP000298327"/>
    </source>
</evidence>
<dbReference type="EMBL" id="SEOQ01000035">
    <property type="protein sequence ID" value="TFY71831.1"/>
    <property type="molecule type" value="Genomic_DNA"/>
</dbReference>
<dbReference type="OrthoDB" id="1747252at2759"/>
<protein>
    <recommendedName>
        <fullName evidence="4">Ribosomal protein</fullName>
    </recommendedName>
</protein>
<dbReference type="GO" id="GO:0005762">
    <property type="term" value="C:mitochondrial large ribosomal subunit"/>
    <property type="evidence" value="ECO:0007669"/>
    <property type="project" value="TreeGrafter"/>
</dbReference>
<dbReference type="Gene3D" id="3.40.50.790">
    <property type="match status" value="1"/>
</dbReference>
<sequence length="306" mass="33383">MSLGSLCRQCHRTVTVFSTPSQRHFSTSHVALARQVKKAPTLTKTQLAVIARKKALKNRKRFYESEKMPLTEAINVLRAVEVASPNATFELTVRTAMPRGSAIPKGRVSLPREPKQKVRDRILVFAEGRAAEDAKKAGADIVGGAELVDGVVSGRHQASLFLCTPDLIRAISPRLGRVLGPRGLMPSERRGTVTENIAGFIRRLHGTNEWKGDKAGTIRTPIGKSEFPIEDVVKNVRHFLSVVKRATGNQRDPAADKQNKGVAKPGKDTSVLFPYTLTDHRGAEVNAITRVVLSSTKGPGIQVSDF</sequence>
<dbReference type="InterPro" id="IPR028364">
    <property type="entry name" value="Ribosomal_uL1/biogenesis"/>
</dbReference>
<dbReference type="PANTHER" id="PTHR36427">
    <property type="entry name" value="54S RIBOSOMAL PROTEIN L1, MITOCHONDRIAL"/>
    <property type="match status" value="1"/>
</dbReference>
<evidence type="ECO:0000256" key="1">
    <source>
        <dbReference type="ARBA" id="ARBA00010531"/>
    </source>
</evidence>
<dbReference type="InterPro" id="IPR016095">
    <property type="entry name" value="Ribosomal_uL1_3-a/b-sand"/>
</dbReference>
<dbReference type="InterPro" id="IPR023674">
    <property type="entry name" value="Ribosomal_uL1-like"/>
</dbReference>
<dbReference type="SUPFAM" id="SSF56808">
    <property type="entry name" value="Ribosomal protein L1"/>
    <property type="match status" value="1"/>
</dbReference>
<evidence type="ECO:0000256" key="3">
    <source>
        <dbReference type="ARBA" id="ARBA00023274"/>
    </source>
</evidence>
<keyword evidence="7" id="KW-1185">Reference proteome</keyword>
<dbReference type="Pfam" id="PF00687">
    <property type="entry name" value="Ribosomal_L1"/>
    <property type="match status" value="1"/>
</dbReference>
<dbReference type="AlphaFoldDB" id="A0A4Y9ZDC7"/>
<accession>A0A4Y9ZDC7</accession>
<dbReference type="InterPro" id="IPR023673">
    <property type="entry name" value="Ribosomal_uL1_CS"/>
</dbReference>
<gene>
    <name evidence="6" type="ORF">EVG20_g1170</name>
</gene>
<dbReference type="PANTHER" id="PTHR36427:SF3">
    <property type="entry name" value="LARGE RIBOSOMAL SUBUNIT PROTEIN UL1M"/>
    <property type="match status" value="1"/>
</dbReference>
<proteinExistence type="inferred from homology"/>
<keyword evidence="3 4" id="KW-0687">Ribonucleoprotein</keyword>
<dbReference type="FunFam" id="3.40.50.790:FF:000001">
    <property type="entry name" value="50S ribosomal protein L1"/>
    <property type="match status" value="1"/>
</dbReference>
<reference evidence="6 7" key="1">
    <citation type="submission" date="2019-02" db="EMBL/GenBank/DDBJ databases">
        <title>Genome sequencing of the rare red list fungi Dentipellis fragilis.</title>
        <authorList>
            <person name="Buettner E."/>
            <person name="Kellner H."/>
        </authorList>
    </citation>
    <scope>NUCLEOTIDE SEQUENCE [LARGE SCALE GENOMIC DNA]</scope>
    <source>
        <strain evidence="6 7">DSM 105465</strain>
    </source>
</reference>
<dbReference type="GO" id="GO:0003735">
    <property type="term" value="F:structural constituent of ribosome"/>
    <property type="evidence" value="ECO:0007669"/>
    <property type="project" value="TreeGrafter"/>
</dbReference>
<evidence type="ECO:0000256" key="2">
    <source>
        <dbReference type="ARBA" id="ARBA00022980"/>
    </source>
</evidence>
<evidence type="ECO:0000313" key="6">
    <source>
        <dbReference type="EMBL" id="TFY71831.1"/>
    </source>
</evidence>